<dbReference type="Pfam" id="PF01368">
    <property type="entry name" value="DHH"/>
    <property type="match status" value="1"/>
</dbReference>
<keyword evidence="3" id="KW-1185">Reference proteome</keyword>
<dbReference type="InterPro" id="IPR038763">
    <property type="entry name" value="DHH_sf"/>
</dbReference>
<dbReference type="SUPFAM" id="SSF64182">
    <property type="entry name" value="DHH phosphoesterases"/>
    <property type="match status" value="1"/>
</dbReference>
<proteinExistence type="predicted"/>
<sequence length="445" mass="49590">MYLKRLDDDHYLVFMYAQAMRAVENDKFSILDTIRESTSKQNFPLTLSIGIAYGGADLTKLADQAQSNLDLALGRGGDQVVVRAQDEEARFYGGKTNPMEKRTRVRARMISQALQELMNQSDAIFVQGHHQPDMDSIGACMGIRRIAQMNQKVCYIILDRNDVHSDVQRLLNSLKDYPEINDAIITPDEALAKMTKQSLLVMVDHSKPSLSISPELYHQLENRVMIIDHHRRGEEFPENPMLVYIEPYASSTCELITEMFEYQSQESEPINKIEATAMLTGIFIDTKSFSLRTGSRTFDAASYLRSAGADSVQMQQFMKENVDSYLQRNHLIELVTFVNEDMAVIAGEEDEVYDSVTAAQAADDLLNMSGVDASFVITKREDGRIGISARSMGEINVQVIMEKMGGGGHLSSGATQIADSTVTEVKEQLVAILKAQTDDQPASAS</sequence>
<dbReference type="Gene3D" id="3.90.1640.10">
    <property type="entry name" value="inorganic pyrophosphatase (n-terminal core)"/>
    <property type="match status" value="1"/>
</dbReference>
<evidence type="ECO:0000259" key="1">
    <source>
        <dbReference type="PROSITE" id="PS50887"/>
    </source>
</evidence>
<protein>
    <submittedName>
        <fullName evidence="2">DHH family phosphoesterase</fullName>
    </submittedName>
</protein>
<dbReference type="InterPro" id="IPR001667">
    <property type="entry name" value="DDH_dom"/>
</dbReference>
<dbReference type="PANTHER" id="PTHR47618:SF2">
    <property type="entry name" value="CYCLIC-DI-AMP PHOSPHODIESTERASE GDPP"/>
    <property type="match status" value="1"/>
</dbReference>
<evidence type="ECO:0000313" key="2">
    <source>
        <dbReference type="EMBL" id="GAX00038.1"/>
    </source>
</evidence>
<organism evidence="2 3">
    <name type="scientific">Secundilactobacillus mixtipabuli</name>
    <dbReference type="NCBI Taxonomy" id="1435342"/>
    <lineage>
        <taxon>Bacteria</taxon>
        <taxon>Bacillati</taxon>
        <taxon>Bacillota</taxon>
        <taxon>Bacilli</taxon>
        <taxon>Lactobacillales</taxon>
        <taxon>Lactobacillaceae</taxon>
        <taxon>Secundilactobacillus</taxon>
    </lineage>
</organism>
<dbReference type="InterPro" id="IPR003156">
    <property type="entry name" value="DHHA1_dom"/>
</dbReference>
<dbReference type="Pfam" id="PF02272">
    <property type="entry name" value="DHHA1"/>
    <property type="match status" value="1"/>
</dbReference>
<gene>
    <name evidence="2" type="ORF">IWT30_02017</name>
</gene>
<reference evidence="2 3" key="1">
    <citation type="submission" date="2015-11" db="EMBL/GenBank/DDBJ databases">
        <title>Draft genome sequences of new species of the genus Lactobacillus isolated from orchardgrass silage.</title>
        <authorList>
            <person name="Tohno M."/>
            <person name="Tanizawa Y."/>
            <person name="Arita M."/>
        </authorList>
    </citation>
    <scope>NUCLEOTIDE SEQUENCE [LARGE SCALE GENOMIC DNA]</scope>
    <source>
        <strain evidence="2 3">IWT30</strain>
    </source>
</reference>
<comment type="caution">
    <text evidence="2">The sequence shown here is derived from an EMBL/GenBank/DDBJ whole genome shotgun (WGS) entry which is preliminary data.</text>
</comment>
<dbReference type="Proteomes" id="UP000198374">
    <property type="component" value="Unassembled WGS sequence"/>
</dbReference>
<feature type="domain" description="GGDEF" evidence="1">
    <location>
        <begin position="1"/>
        <end position="85"/>
    </location>
</feature>
<dbReference type="InterPro" id="IPR051319">
    <property type="entry name" value="Oligoribo/pAp-PDE_c-di-AMP_PDE"/>
</dbReference>
<dbReference type="GO" id="GO:0003676">
    <property type="term" value="F:nucleic acid binding"/>
    <property type="evidence" value="ECO:0007669"/>
    <property type="project" value="InterPro"/>
</dbReference>
<dbReference type="Pfam" id="PF24898">
    <property type="entry name" value="GGDEF_GdpP"/>
    <property type="match status" value="1"/>
</dbReference>
<dbReference type="AlphaFoldDB" id="A0A1Z5IEF7"/>
<evidence type="ECO:0000313" key="3">
    <source>
        <dbReference type="Proteomes" id="UP000198374"/>
    </source>
</evidence>
<dbReference type="EMBL" id="BCMF01000010">
    <property type="protein sequence ID" value="GAX00038.1"/>
    <property type="molecule type" value="Genomic_DNA"/>
</dbReference>
<dbReference type="InterPro" id="IPR000160">
    <property type="entry name" value="GGDEF_dom"/>
</dbReference>
<dbReference type="PROSITE" id="PS50887">
    <property type="entry name" value="GGDEF"/>
    <property type="match status" value="1"/>
</dbReference>
<dbReference type="Gene3D" id="3.10.310.30">
    <property type="match status" value="1"/>
</dbReference>
<accession>A0A1Z5IEF7</accession>
<name>A0A1Z5IEF7_9LACO</name>
<dbReference type="FunFam" id="3.90.1640.10:FF:000002">
    <property type="entry name" value="Cyclic-di-AMP phosphodiesterase"/>
    <property type="match status" value="1"/>
</dbReference>
<dbReference type="PANTHER" id="PTHR47618">
    <property type="entry name" value="BIFUNCTIONAL OLIGORIBONUCLEASE AND PAP PHOSPHATASE NRNA"/>
    <property type="match status" value="1"/>
</dbReference>